<evidence type="ECO:0000259" key="1">
    <source>
        <dbReference type="Pfam" id="PF05183"/>
    </source>
</evidence>
<sequence length="1004" mass="116827">MAYAQEGAEGYYTFALNVKATEKCKVQASLHEQQDCALFFQAMCVLHEDSYQMPTEDTLVSDLSDVICYVDFSNIFDRNAAQNRHAIRQKKAESMFRPEGITLDFGAGPHRYVAFERSNSMSRKSQLSFVREDFYEPLRQGIMLDMEIGPCQLSKLYAYNGLMLSGGTRIDGIEIDRPHRVIVIDNEEAVVQSVPVITVEDDGSIGNVRKYHRVERKEKITVTCFDGEGLISKEYAREVDKAYCGRHIHTSFQIRLPYVKGMLHQVDFKDFLTSGGCQTITDIWGVEHNVRDVNIILTKSMFKGFGWLTENNMTWNDYWKAFRKRRHALYITQTSKEKPERFTTLNYQFLNTVSMTADEFRPNDLPLWWDDSPANDKRHWLTKEAELTYYSYCSDDDFRKQYFLSALERRWFSKKSKAYYMARVLKKNSLFINEPVYTKELDSKAEKVLNQYAIGQLIVAGDNRFLSGDLLELLTSLLPKRTPKDKAKRTFLAVAIGNQFANNSFYAPKAAYEHGRECTLLRNPHIARNEEIQLNCYTDVEQMRKHYLGHLTDVVMVDSHTLTAERLGGADFDGDMIKTISDPILNTCVKRNYQDYSSDITRQTNGNIPLLKIPTVEPQIRDANDWYARFETVRNTFSSRVGQISNAALDRSVIAYNENSDSELQQRCREETEILAILTGLEIDSAKSGVKPDLSEYLNKKVVNRSLFLQYKKLLESAEVRGKWYEPTFREKRKEFFEKTDWSKVDSNLERLPYLAYQLRRNTPKLKPKPAKDSELFDFAREPGWTEKLDPHILSSVSAFLSDYEACLSRIRACRVPVQNKQRKNDIERILFSRGQEDTYDSDELYAAFQDISAERIAEIRAVIADSKWHFMDGESRFDFLESYLPELENYHELFADFRYGGYRILGDLICDIDDENRSTDRKKYLRNTDSDSFHQMMNAYLEQPLRHDYREIVADKCREILDIIEKPRLAVRYVVALGKRDLLWDLLIDHIEENVLKEESHAE</sequence>
<gene>
    <name evidence="2" type="ORF">I5Q82_07420</name>
    <name evidence="3" type="ORF">I5Q82_11285</name>
</gene>
<accession>A0AA92QZ26</accession>
<name>A0AA92QZ26_9FIRM</name>
<dbReference type="EMBL" id="CP065321">
    <property type="protein sequence ID" value="QQR32031.1"/>
    <property type="molecule type" value="Genomic_DNA"/>
</dbReference>
<dbReference type="Pfam" id="PF05183">
    <property type="entry name" value="RdRP"/>
    <property type="match status" value="2"/>
</dbReference>
<dbReference type="AlphaFoldDB" id="A0AA92QZ26"/>
<dbReference type="GO" id="GO:0003968">
    <property type="term" value="F:RNA-directed RNA polymerase activity"/>
    <property type="evidence" value="ECO:0007669"/>
    <property type="project" value="InterPro"/>
</dbReference>
<dbReference type="Proteomes" id="UP000596035">
    <property type="component" value="Chromosome"/>
</dbReference>
<evidence type="ECO:0000313" key="4">
    <source>
        <dbReference type="Proteomes" id="UP000596035"/>
    </source>
</evidence>
<feature type="domain" description="RDRP core" evidence="1">
    <location>
        <begin position="99"/>
        <end position="336"/>
    </location>
</feature>
<proteinExistence type="predicted"/>
<evidence type="ECO:0000313" key="2">
    <source>
        <dbReference type="EMBL" id="QQR32031.1"/>
    </source>
</evidence>
<dbReference type="EMBL" id="CP065321">
    <property type="protein sequence ID" value="QQR32074.1"/>
    <property type="molecule type" value="Genomic_DNA"/>
</dbReference>
<feature type="domain" description="RDRP core" evidence="1">
    <location>
        <begin position="510"/>
        <end position="709"/>
    </location>
</feature>
<organism evidence="3 4">
    <name type="scientific">Acutalibacter muris</name>
    <dbReference type="NCBI Taxonomy" id="1796620"/>
    <lineage>
        <taxon>Bacteria</taxon>
        <taxon>Bacillati</taxon>
        <taxon>Bacillota</taxon>
        <taxon>Clostridia</taxon>
        <taxon>Eubacteriales</taxon>
        <taxon>Acutalibacteraceae</taxon>
        <taxon>Acutalibacter</taxon>
    </lineage>
</organism>
<dbReference type="InterPro" id="IPR057596">
    <property type="entry name" value="RDRP_core"/>
</dbReference>
<protein>
    <recommendedName>
        <fullName evidence="1">RDRP core domain-containing protein</fullName>
    </recommendedName>
</protein>
<reference evidence="3 4" key="1">
    <citation type="submission" date="2020-11" db="EMBL/GenBank/DDBJ databases">
        <title>Closed and high quality bacterial genomes of the OMM12 community.</title>
        <authorList>
            <person name="Marbouty M."/>
            <person name="Lamy-Besnier Q."/>
            <person name="Debarbieux L."/>
            <person name="Koszul R."/>
        </authorList>
    </citation>
    <scope>NUCLEOTIDE SEQUENCE [LARGE SCALE GENOMIC DNA]</scope>
    <source>
        <strain evidence="3 4">KB18</strain>
    </source>
</reference>
<evidence type="ECO:0000313" key="3">
    <source>
        <dbReference type="EMBL" id="QQR32074.1"/>
    </source>
</evidence>